<dbReference type="Gene3D" id="3.80.10.10">
    <property type="entry name" value="Ribonuclease Inhibitor"/>
    <property type="match status" value="1"/>
</dbReference>
<dbReference type="Pfam" id="PF00931">
    <property type="entry name" value="NB-ARC"/>
    <property type="match status" value="1"/>
</dbReference>
<dbReference type="Proteomes" id="UP001293254">
    <property type="component" value="Unassembled WGS sequence"/>
</dbReference>
<reference evidence="4" key="2">
    <citation type="journal article" date="2024" name="Plant">
        <title>Genomic evolution and insights into agronomic trait innovations of Sesamum species.</title>
        <authorList>
            <person name="Miao H."/>
            <person name="Wang L."/>
            <person name="Qu L."/>
            <person name="Liu H."/>
            <person name="Sun Y."/>
            <person name="Le M."/>
            <person name="Wang Q."/>
            <person name="Wei S."/>
            <person name="Zheng Y."/>
            <person name="Lin W."/>
            <person name="Duan Y."/>
            <person name="Cao H."/>
            <person name="Xiong S."/>
            <person name="Wang X."/>
            <person name="Wei L."/>
            <person name="Li C."/>
            <person name="Ma Q."/>
            <person name="Ju M."/>
            <person name="Zhao R."/>
            <person name="Li G."/>
            <person name="Mu C."/>
            <person name="Tian Q."/>
            <person name="Mei H."/>
            <person name="Zhang T."/>
            <person name="Gao T."/>
            <person name="Zhang H."/>
        </authorList>
    </citation>
    <scope>NUCLEOTIDE SEQUENCE</scope>
    <source>
        <strain evidence="4">3651</strain>
    </source>
</reference>
<gene>
    <name evidence="4" type="ORF">Salat_2510800</name>
</gene>
<dbReference type="GO" id="GO:0006952">
    <property type="term" value="P:defense response"/>
    <property type="evidence" value="ECO:0007669"/>
    <property type="project" value="UniProtKB-KW"/>
</dbReference>
<keyword evidence="2" id="KW-0611">Plant defense</keyword>
<dbReference type="GO" id="GO:0043531">
    <property type="term" value="F:ADP binding"/>
    <property type="evidence" value="ECO:0007669"/>
    <property type="project" value="InterPro"/>
</dbReference>
<dbReference type="SUPFAM" id="SSF52058">
    <property type="entry name" value="L domain-like"/>
    <property type="match status" value="1"/>
</dbReference>
<dbReference type="InterPro" id="IPR027417">
    <property type="entry name" value="P-loop_NTPase"/>
</dbReference>
<proteinExistence type="inferred from homology"/>
<accession>A0AAE2CC80</accession>
<protein>
    <submittedName>
        <fullName evidence="4">Late blight resistance proteinR1A-10</fullName>
    </submittedName>
</protein>
<dbReference type="Gene3D" id="3.40.50.300">
    <property type="entry name" value="P-loop containing nucleotide triphosphate hydrolases"/>
    <property type="match status" value="1"/>
</dbReference>
<evidence type="ECO:0000313" key="5">
    <source>
        <dbReference type="Proteomes" id="UP001293254"/>
    </source>
</evidence>
<keyword evidence="5" id="KW-1185">Reference proteome</keyword>
<evidence type="ECO:0000256" key="1">
    <source>
        <dbReference type="ARBA" id="ARBA00008894"/>
    </source>
</evidence>
<dbReference type="InterPro" id="IPR002182">
    <property type="entry name" value="NB-ARC"/>
</dbReference>
<comment type="caution">
    <text evidence="4">The sequence shown here is derived from an EMBL/GenBank/DDBJ whole genome shotgun (WGS) entry which is preliminary data.</text>
</comment>
<evidence type="ECO:0000259" key="3">
    <source>
        <dbReference type="Pfam" id="PF00931"/>
    </source>
</evidence>
<name>A0AAE2CC80_9LAMI</name>
<dbReference type="Gene3D" id="1.10.10.10">
    <property type="entry name" value="Winged helix-like DNA-binding domain superfamily/Winged helix DNA-binding domain"/>
    <property type="match status" value="1"/>
</dbReference>
<dbReference type="PANTHER" id="PTHR15140:SF33">
    <property type="entry name" value="LATE BLIGHT RESISTANCE PROTEIN HOMOLOG R1A-3 ISOFORM X1"/>
    <property type="match status" value="1"/>
</dbReference>
<dbReference type="InterPro" id="IPR036388">
    <property type="entry name" value="WH-like_DNA-bd_sf"/>
</dbReference>
<dbReference type="SUPFAM" id="SSF52540">
    <property type="entry name" value="P-loop containing nucleoside triphosphate hydrolases"/>
    <property type="match status" value="1"/>
</dbReference>
<organism evidence="4 5">
    <name type="scientific">Sesamum alatum</name>
    <dbReference type="NCBI Taxonomy" id="300844"/>
    <lineage>
        <taxon>Eukaryota</taxon>
        <taxon>Viridiplantae</taxon>
        <taxon>Streptophyta</taxon>
        <taxon>Embryophyta</taxon>
        <taxon>Tracheophyta</taxon>
        <taxon>Spermatophyta</taxon>
        <taxon>Magnoliopsida</taxon>
        <taxon>eudicotyledons</taxon>
        <taxon>Gunneridae</taxon>
        <taxon>Pentapetalae</taxon>
        <taxon>asterids</taxon>
        <taxon>lamiids</taxon>
        <taxon>Lamiales</taxon>
        <taxon>Pedaliaceae</taxon>
        <taxon>Sesamum</taxon>
    </lineage>
</organism>
<dbReference type="PANTHER" id="PTHR15140">
    <property type="entry name" value="TUBULIN-SPECIFIC CHAPERONE E"/>
    <property type="match status" value="1"/>
</dbReference>
<evidence type="ECO:0000256" key="2">
    <source>
        <dbReference type="ARBA" id="ARBA00022821"/>
    </source>
</evidence>
<sequence length="816" mass="94114">MARDEEERRIGEAARRLEDVLESHEPNQLQLQHEDEISYPFRQSQYLAFKVMLEEMNLFMATVKEMKKQLQKSSLTKEDEDAVISSRIDYNDHFGGKKSTIFGLDDDLINLKYTLTGDTSGLLVVQIFGMAGIGKTTLAKRLYEDPDIVSHFECCAFVSIGPKYRLREILVHIVAQILDLEIDETDVEEELPYHLYIRLKFCRYLIVLDDIWDEKMLEKFSTKCGFLNEEERCHLLRAKVFGEENLCPPQLEKAGRKIAEKCQGLPLSIIAVANHLSQVEKMLEYWQKVANEVHLVIGADKEVSKVLSLSYYYLPQHLKACFVNIGVFPYDYDISATKLIKLWCTEGFLETWRALMPSEDLEHVESKDFDTDSKDEFILRDSTSEDFAMKCLEDLVSRNVVQIRGSSSSSGIKTCNVYSAFWHICIREAREEKFFHVINSSANQDIERQRRFCIHNNSLFGIKDVLKSMAAIKHVHFLLCTGPHHQYPVPISLGFSFLKVLDAPSIRFFGFPSEVVKLVRLRYLAITYNGELPPSICYLQSLHYLIVHRYLSILSLGACGSYMPMEIWDMQELRHLQVMGSDLPYPTSEDALLPNLLTLLDVSARSCTKNIFERIPNLKKLGIRIELALDAEPLCRFDDLEYLSQLESLKIFVVNPNFHLLGPTSPYPIFPPGLKKLTLSGVGFPWEYMSAIAELRNLEVPKLRCYAFRGPKWETDEEDFFRLKFLLLEDTDLEDWYVDYESFPSLERLSLRHCYKLKKIPFEIGELPNLEMIELVDCNPFLVASAKRIANEQQSSGKDVLQICVKSSADERKRKS</sequence>
<dbReference type="InterPro" id="IPR032675">
    <property type="entry name" value="LRR_dom_sf"/>
</dbReference>
<evidence type="ECO:0000313" key="4">
    <source>
        <dbReference type="EMBL" id="KAK4416853.1"/>
    </source>
</evidence>
<reference evidence="4" key="1">
    <citation type="submission" date="2020-06" db="EMBL/GenBank/DDBJ databases">
        <authorList>
            <person name="Li T."/>
            <person name="Hu X."/>
            <person name="Zhang T."/>
            <person name="Song X."/>
            <person name="Zhang H."/>
            <person name="Dai N."/>
            <person name="Sheng W."/>
            <person name="Hou X."/>
            <person name="Wei L."/>
        </authorList>
    </citation>
    <scope>NUCLEOTIDE SEQUENCE</scope>
    <source>
        <strain evidence="4">3651</strain>
        <tissue evidence="4">Leaf</tissue>
    </source>
</reference>
<feature type="domain" description="NB-ARC" evidence="3">
    <location>
        <begin position="111"/>
        <end position="234"/>
    </location>
</feature>
<dbReference type="PRINTS" id="PR00364">
    <property type="entry name" value="DISEASERSIST"/>
</dbReference>
<comment type="similarity">
    <text evidence="1">Belongs to the disease resistance NB-LRR family.</text>
</comment>
<dbReference type="AlphaFoldDB" id="A0AAE2CC80"/>
<dbReference type="EMBL" id="JACGWO010000010">
    <property type="protein sequence ID" value="KAK4416853.1"/>
    <property type="molecule type" value="Genomic_DNA"/>
</dbReference>